<reference evidence="3 4" key="1">
    <citation type="journal article" date="2024" name="Int. J. Syst. Evol. Microbiol.">
        <title>Clostridium omnivorum sp. nov., isolated from anoxic soil under the treatment of reductive soil disinfestation.</title>
        <authorList>
            <person name="Ueki A."/>
            <person name="Tonouchi A."/>
            <person name="Kaku N."/>
            <person name="Honma S."/>
            <person name="Ueki K."/>
        </authorList>
    </citation>
    <scope>NUCLEOTIDE SEQUENCE [LARGE SCALE GENOMIC DNA]</scope>
    <source>
        <strain evidence="3 4">E14</strain>
    </source>
</reference>
<accession>A0ABQ5N5X7</accession>
<comment type="caution">
    <text evidence="3">The sequence shown here is derived from an EMBL/GenBank/DDBJ whole genome shotgun (WGS) entry which is preliminary data.</text>
</comment>
<gene>
    <name evidence="3" type="ORF">bsdE14_20520</name>
</gene>
<evidence type="ECO:0008006" key="5">
    <source>
        <dbReference type="Google" id="ProtNLM"/>
    </source>
</evidence>
<dbReference type="InterPro" id="IPR043168">
    <property type="entry name" value="DegV_C"/>
</dbReference>
<dbReference type="Gene3D" id="2.20.28.50">
    <property type="entry name" value="degv family protein"/>
    <property type="match status" value="1"/>
</dbReference>
<dbReference type="PROSITE" id="PS51482">
    <property type="entry name" value="DEGV"/>
    <property type="match status" value="1"/>
</dbReference>
<evidence type="ECO:0000313" key="3">
    <source>
        <dbReference type="EMBL" id="GLC30642.1"/>
    </source>
</evidence>
<evidence type="ECO:0000256" key="2">
    <source>
        <dbReference type="ARBA" id="ARBA00023121"/>
    </source>
</evidence>
<dbReference type="PANTHER" id="PTHR33434:SF3">
    <property type="entry name" value="DEGV DOMAIN-CONTAINING PROTEIN YITS"/>
    <property type="match status" value="1"/>
</dbReference>
<dbReference type="EMBL" id="BRXR01000001">
    <property type="protein sequence ID" value="GLC30642.1"/>
    <property type="molecule type" value="Genomic_DNA"/>
</dbReference>
<keyword evidence="2" id="KW-0446">Lipid-binding</keyword>
<dbReference type="Pfam" id="PF02645">
    <property type="entry name" value="DegV"/>
    <property type="match status" value="1"/>
</dbReference>
<sequence>METVIIIDSCSDLPKDYVEENKITMMPMTYNFKGKDWTDDFGQSLSYEEFYREVRNGEMSSTSQINVYRYSEEFKKQVKDGKSIICICFSSALSGSYNNAMVAREMVLEELPEADISVIDSRCASMGEGLLDFYAIEMLKAGHSKEEIVTWLEDNKLKLNHWFTVDDLNHLKRGGRVSSTAAMIGTLLEIKPVLHVDDLGRLIPVTKVKGRKKSIKMLAQMLDERIVNSEEQVIFISHGDCLEEAENLKRMILEKHKVKDVVINFIGPVVGSHSGPGTVALFFLGEKR</sequence>
<dbReference type="InterPro" id="IPR050270">
    <property type="entry name" value="DegV_domain_contain"/>
</dbReference>
<dbReference type="NCBIfam" id="TIGR00762">
    <property type="entry name" value="DegV"/>
    <property type="match status" value="1"/>
</dbReference>
<dbReference type="PANTHER" id="PTHR33434">
    <property type="entry name" value="DEGV DOMAIN-CONTAINING PROTEIN DR_1986-RELATED"/>
    <property type="match status" value="1"/>
</dbReference>
<comment type="function">
    <text evidence="1">May bind long-chain fatty acids, such as palmitate, and may play a role in lipid transport or fatty acid metabolism.</text>
</comment>
<evidence type="ECO:0000256" key="1">
    <source>
        <dbReference type="ARBA" id="ARBA00003238"/>
    </source>
</evidence>
<organism evidence="3 4">
    <name type="scientific">Clostridium omnivorum</name>
    <dbReference type="NCBI Taxonomy" id="1604902"/>
    <lineage>
        <taxon>Bacteria</taxon>
        <taxon>Bacillati</taxon>
        <taxon>Bacillota</taxon>
        <taxon>Clostridia</taxon>
        <taxon>Eubacteriales</taxon>
        <taxon>Clostridiaceae</taxon>
        <taxon>Clostridium</taxon>
    </lineage>
</organism>
<evidence type="ECO:0000313" key="4">
    <source>
        <dbReference type="Proteomes" id="UP001208567"/>
    </source>
</evidence>
<dbReference type="SUPFAM" id="SSF82549">
    <property type="entry name" value="DAK1/DegV-like"/>
    <property type="match status" value="1"/>
</dbReference>
<keyword evidence="4" id="KW-1185">Reference proteome</keyword>
<proteinExistence type="predicted"/>
<dbReference type="InterPro" id="IPR003797">
    <property type="entry name" value="DegV"/>
</dbReference>
<dbReference type="Proteomes" id="UP001208567">
    <property type="component" value="Unassembled WGS sequence"/>
</dbReference>
<dbReference type="Gene3D" id="3.30.1180.10">
    <property type="match status" value="1"/>
</dbReference>
<protein>
    <recommendedName>
        <fullName evidence="5">DegV family protein</fullName>
    </recommendedName>
</protein>
<dbReference type="Gene3D" id="3.40.50.10440">
    <property type="entry name" value="Dihydroxyacetone kinase, domain 1"/>
    <property type="match status" value="1"/>
</dbReference>
<name>A0ABQ5N5X7_9CLOT</name>